<dbReference type="SUPFAM" id="SSF81901">
    <property type="entry name" value="HCP-like"/>
    <property type="match status" value="2"/>
</dbReference>
<protein>
    <submittedName>
        <fullName evidence="4">Sel1 repeat family protein</fullName>
    </submittedName>
</protein>
<evidence type="ECO:0000256" key="1">
    <source>
        <dbReference type="SAM" id="SignalP"/>
    </source>
</evidence>
<keyword evidence="1" id="KW-0732">Signal</keyword>
<gene>
    <name evidence="4" type="ORF">HL601_24015</name>
</gene>
<dbReference type="Gene3D" id="1.25.40.10">
    <property type="entry name" value="Tetratricopeptide repeat domain"/>
    <property type="match status" value="2"/>
</dbReference>
<sequence>MKYIKSSSLLALTLLFSSGFVNADNKQTLIEAATAGDTAAQSELGTNYFDGINGFDKDVVEAKKWIDLAAEKGDKVAYYALGVMYTFGEGVDKDLNKAVEYYKLAGDAREGRAYNNLGAIYQKGLLGKVDHALAIKYFKLASDAGYVKATSVLGAYYQYGKGVKKNYKKAFTYYKKAADQGSSEAMIGLGILYDDGLGVKRNDAEAVKWYKKAAELGNADAITNLGIMYENGEGVKKDYKKAADLYQTACDKGEKRGCDYIAELKESGKYRAPASKAKTKSATQRLIAKSIDKGVNATFTWQGDDATFTANDGKVDCTFLKDFSEKGGNLATSFVCTDNVQIILKQFRDTKNAYLAVMTDNFNTEVKSFSVNMYVTNTGSN</sequence>
<reference evidence="4" key="3">
    <citation type="journal article" date="2018" name="Genome Biol.">
        <title>SKESA: strategic k-mer extension for scrupulous assemblies.</title>
        <authorList>
            <person name="Souvorov A."/>
            <person name="Agarwala R."/>
            <person name="Lipman D.J."/>
        </authorList>
    </citation>
    <scope>NUCLEOTIDE SEQUENCE [LARGE SCALE GENOMIC DNA]</scope>
    <source>
        <strain evidence="4">EC00605</strain>
    </source>
</reference>
<feature type="signal peptide" evidence="1">
    <location>
        <begin position="1"/>
        <end position="23"/>
    </location>
</feature>
<dbReference type="RefSeq" id="WP_085674545.1">
    <property type="nucleotide sequence ID" value="NZ_CP101923.1"/>
</dbReference>
<geneLocation type="plasmid" evidence="3">
    <name>AnCo2</name>
</geneLocation>
<dbReference type="EMBL" id="KY515224">
    <property type="protein sequence ID" value="AQX82487.1"/>
    <property type="molecule type" value="Genomic_DNA"/>
</dbReference>
<reference evidence="3" key="2">
    <citation type="submission" date="2017-03" db="EMBL/GenBank/DDBJ databases">
        <title>Genome sequences for AnCo1 and AnCo2 belong to this unpublished manuscript: Complete Genome Sequences of two phage-like plasmids encoding the CTX-M-15 Extended-Spectrum Beta-Lactamase GeneGenome sequence for AnCo3 belongs to this unpublished manuscript:AnCo3, a new member of the emerging family of phage-like plasmids.</title>
        <authorList>
            <person name="Colavecchio A."/>
            <person name="LeJeune J."/>
            <person name="Goodridge L."/>
        </authorList>
    </citation>
    <scope>NUCLEOTIDE SEQUENCE</scope>
    <source>
        <strain evidence="2">243</strain>
        <strain evidence="3">244</strain>
        <plasmid evidence="2">AnCo1</plasmid>
        <plasmid evidence="3">AnCo2</plasmid>
    </source>
</reference>
<dbReference type="AlphaFoldDB" id="A0A1S7BG41"/>
<organism evidence="3">
    <name type="scientific">Escherichia coli</name>
    <dbReference type="NCBI Taxonomy" id="562"/>
    <lineage>
        <taxon>Bacteria</taxon>
        <taxon>Pseudomonadati</taxon>
        <taxon>Pseudomonadota</taxon>
        <taxon>Gammaproteobacteria</taxon>
        <taxon>Enterobacterales</taxon>
        <taxon>Enterobacteriaceae</taxon>
        <taxon>Escherichia</taxon>
    </lineage>
</organism>
<dbReference type="EMBL" id="DABGZR010000055">
    <property type="protein sequence ID" value="HAJ0998604.1"/>
    <property type="molecule type" value="Genomic_DNA"/>
</dbReference>
<dbReference type="PANTHER" id="PTHR11102">
    <property type="entry name" value="SEL-1-LIKE PROTEIN"/>
    <property type="match status" value="1"/>
</dbReference>
<dbReference type="InterPro" id="IPR006597">
    <property type="entry name" value="Sel1-like"/>
</dbReference>
<dbReference type="Pfam" id="PF08238">
    <property type="entry name" value="Sel1"/>
    <property type="match status" value="6"/>
</dbReference>
<dbReference type="PANTHER" id="PTHR11102:SF147">
    <property type="entry name" value="SEL1L ADAPTOR SUBUNIT OF ERAD E3 UBIQUITIN LIGASE"/>
    <property type="match status" value="1"/>
</dbReference>
<accession>A0A1S7BG41</accession>
<dbReference type="EMBL" id="KY515225">
    <property type="protein sequence ID" value="AQX82651.1"/>
    <property type="molecule type" value="Genomic_DNA"/>
</dbReference>
<reference evidence="3" key="1">
    <citation type="submission" date="2017-01" db="EMBL/GenBank/DDBJ databases">
        <authorList>
            <person name="Jeukens J."/>
            <person name="Freschi L."/>
            <person name="Edmond Rheault J.-G."/>
            <person name="Levesque R."/>
        </authorList>
    </citation>
    <scope>NUCLEOTIDE SEQUENCE</scope>
    <source>
        <strain evidence="2">243</strain>
        <strain evidence="3">244</strain>
        <plasmid evidence="2">AnCo1</plasmid>
        <plasmid evidence="3">AnCo2</plasmid>
    </source>
</reference>
<geneLocation type="plasmid" evidence="2">
    <name>AnCo1</name>
</geneLocation>
<dbReference type="GO" id="GO:0036503">
    <property type="term" value="P:ERAD pathway"/>
    <property type="evidence" value="ECO:0007669"/>
    <property type="project" value="TreeGrafter"/>
</dbReference>
<keyword evidence="3" id="KW-0614">Plasmid</keyword>
<dbReference type="InterPro" id="IPR050767">
    <property type="entry name" value="Sel1_AlgK"/>
</dbReference>
<dbReference type="InterPro" id="IPR011990">
    <property type="entry name" value="TPR-like_helical_dom_sf"/>
</dbReference>
<feature type="chain" id="PRO_5015070038" evidence="1">
    <location>
        <begin position="24"/>
        <end position="381"/>
    </location>
</feature>
<reference evidence="4" key="4">
    <citation type="submission" date="2019-09" db="EMBL/GenBank/DDBJ databases">
        <authorList>
            <consortium name="NCBI Pathogen Detection Project"/>
        </authorList>
    </citation>
    <scope>NUCLEOTIDE SEQUENCE</scope>
    <source>
        <strain evidence="4">EC00605</strain>
    </source>
</reference>
<name>A0A1S7BG41_ECOLX</name>
<evidence type="ECO:0000313" key="3">
    <source>
        <dbReference type="EMBL" id="AQX82651.1"/>
    </source>
</evidence>
<dbReference type="SMART" id="SM00671">
    <property type="entry name" value="SEL1"/>
    <property type="match status" value="6"/>
</dbReference>
<proteinExistence type="predicted"/>
<evidence type="ECO:0000313" key="4">
    <source>
        <dbReference type="EMBL" id="HAJ0998604.1"/>
    </source>
</evidence>
<evidence type="ECO:0000313" key="2">
    <source>
        <dbReference type="EMBL" id="AQX82487.1"/>
    </source>
</evidence>